<evidence type="ECO:0000256" key="3">
    <source>
        <dbReference type="SAM" id="MobiDB-lite"/>
    </source>
</evidence>
<dbReference type="SUPFAM" id="SSF109604">
    <property type="entry name" value="HD-domain/PDEase-like"/>
    <property type="match status" value="1"/>
</dbReference>
<dbReference type="EC" id="3.1.4.52" evidence="6"/>
<dbReference type="InterPro" id="IPR001789">
    <property type="entry name" value="Sig_transdc_resp-reg_receiver"/>
</dbReference>
<dbReference type="EMBL" id="CP036271">
    <property type="protein sequence ID" value="QDT57464.1"/>
    <property type="molecule type" value="Genomic_DNA"/>
</dbReference>
<keyword evidence="1" id="KW-0597">Phosphoprotein</keyword>
<gene>
    <name evidence="6" type="primary">rpfG_5</name>
    <name evidence="6" type="ORF">Pan44_55330</name>
</gene>
<dbReference type="PROSITE" id="PS50110">
    <property type="entry name" value="RESPONSE_REGULATORY"/>
    <property type="match status" value="1"/>
</dbReference>
<sequence length="425" mass="47897">MSARDRFKPNHPAVSRHLPRWDDRPLTSQTPAGTSDDPRPVVVLVDDDRSFLTMVRSTLEPYQESWRLSVHSDPEEAWKLIFNSHVDAVISDLSMPRLSGFDLLRRIRETAETHDIPVTILTGTADGDVKHDALDLGATDLLAKPFHTAELLARLRSMLRLKEMQDAAKRRSEQLEELVASREKELNQSRREVIWKLAKAAEFRDEKTGDHVVRVARMSARIARELGLMPQRVDAIEMAAPLHDIGKIGIPDSILLKPGSLTPDEREIMRRHCDIGYRILSESGQAETRPQFFLPFSRALAGDDVMKTAQEIALAHHEWWDGTGYPRGLAGAEIPLSARIVAVADVYDALRSVRPYKGAISPDDALHEIRWRRGRQFDPQVVDAFLRCHELLAREHAASWACDVALSGIEASAHEREALDVVHSF</sequence>
<feature type="modified residue" description="4-aspartylphosphate" evidence="1">
    <location>
        <position position="92"/>
    </location>
</feature>
<dbReference type="InterPro" id="IPR037522">
    <property type="entry name" value="HD_GYP_dom"/>
</dbReference>
<keyword evidence="2" id="KW-0175">Coiled coil</keyword>
<accession>A0A517SMW0</accession>
<dbReference type="PANTHER" id="PTHR45228">
    <property type="entry name" value="CYCLIC DI-GMP PHOSPHODIESTERASE TM_0186-RELATED"/>
    <property type="match status" value="1"/>
</dbReference>
<dbReference type="GO" id="GO:0071111">
    <property type="term" value="F:cyclic-guanylate-specific phosphodiesterase activity"/>
    <property type="evidence" value="ECO:0007669"/>
    <property type="project" value="UniProtKB-EC"/>
</dbReference>
<evidence type="ECO:0000256" key="2">
    <source>
        <dbReference type="SAM" id="Coils"/>
    </source>
</evidence>
<dbReference type="CDD" id="cd00077">
    <property type="entry name" value="HDc"/>
    <property type="match status" value="1"/>
</dbReference>
<dbReference type="Gene3D" id="1.10.3210.10">
    <property type="entry name" value="Hypothetical protein af1432"/>
    <property type="match status" value="1"/>
</dbReference>
<feature type="domain" description="Response regulatory" evidence="4">
    <location>
        <begin position="41"/>
        <end position="159"/>
    </location>
</feature>
<dbReference type="Pfam" id="PF13487">
    <property type="entry name" value="HD_5"/>
    <property type="match status" value="1"/>
</dbReference>
<dbReference type="KEGG" id="ccos:Pan44_55330"/>
<dbReference type="SUPFAM" id="SSF52172">
    <property type="entry name" value="CheY-like"/>
    <property type="match status" value="1"/>
</dbReference>
<dbReference type="InterPro" id="IPR011006">
    <property type="entry name" value="CheY-like_superfamily"/>
</dbReference>
<dbReference type="InParanoid" id="A0A517SMW0"/>
<proteinExistence type="predicted"/>
<dbReference type="Proteomes" id="UP000315700">
    <property type="component" value="Chromosome"/>
</dbReference>
<dbReference type="OrthoDB" id="9759601at2"/>
<keyword evidence="7" id="KW-1185">Reference proteome</keyword>
<protein>
    <submittedName>
        <fullName evidence="6">Cyclic di-GMP phosphodiesterase response regulator RpfG</fullName>
        <ecNumber evidence="6">3.1.4.52</ecNumber>
    </submittedName>
</protein>
<dbReference type="SMART" id="SM00448">
    <property type="entry name" value="REC"/>
    <property type="match status" value="1"/>
</dbReference>
<keyword evidence="6" id="KW-0378">Hydrolase</keyword>
<feature type="domain" description="HD-GYP" evidence="5">
    <location>
        <begin position="186"/>
        <end position="401"/>
    </location>
</feature>
<evidence type="ECO:0000313" key="7">
    <source>
        <dbReference type="Proteomes" id="UP000315700"/>
    </source>
</evidence>
<dbReference type="InterPro" id="IPR052020">
    <property type="entry name" value="Cyclic_di-GMP/3'3'-cGAMP_PDE"/>
</dbReference>
<evidence type="ECO:0000313" key="6">
    <source>
        <dbReference type="EMBL" id="QDT57464.1"/>
    </source>
</evidence>
<dbReference type="PROSITE" id="PS51832">
    <property type="entry name" value="HD_GYP"/>
    <property type="match status" value="1"/>
</dbReference>
<dbReference type="Pfam" id="PF00072">
    <property type="entry name" value="Response_reg"/>
    <property type="match status" value="1"/>
</dbReference>
<feature type="region of interest" description="Disordered" evidence="3">
    <location>
        <begin position="1"/>
        <end position="40"/>
    </location>
</feature>
<dbReference type="Gene3D" id="3.40.50.2300">
    <property type="match status" value="1"/>
</dbReference>
<feature type="coiled-coil region" evidence="2">
    <location>
        <begin position="158"/>
        <end position="192"/>
    </location>
</feature>
<dbReference type="GO" id="GO:0000160">
    <property type="term" value="P:phosphorelay signal transduction system"/>
    <property type="evidence" value="ECO:0007669"/>
    <property type="project" value="InterPro"/>
</dbReference>
<evidence type="ECO:0000259" key="5">
    <source>
        <dbReference type="PROSITE" id="PS51832"/>
    </source>
</evidence>
<dbReference type="RefSeq" id="WP_145034811.1">
    <property type="nucleotide sequence ID" value="NZ_CP036271.1"/>
</dbReference>
<name>A0A517SMW0_9PLAN</name>
<evidence type="ECO:0000256" key="1">
    <source>
        <dbReference type="PROSITE-ProRule" id="PRU00169"/>
    </source>
</evidence>
<dbReference type="SMART" id="SM00471">
    <property type="entry name" value="HDc"/>
    <property type="match status" value="1"/>
</dbReference>
<reference evidence="6 7" key="1">
    <citation type="submission" date="2019-02" db="EMBL/GenBank/DDBJ databases">
        <title>Deep-cultivation of Planctomycetes and their phenomic and genomic characterization uncovers novel biology.</title>
        <authorList>
            <person name="Wiegand S."/>
            <person name="Jogler M."/>
            <person name="Boedeker C."/>
            <person name="Pinto D."/>
            <person name="Vollmers J."/>
            <person name="Rivas-Marin E."/>
            <person name="Kohn T."/>
            <person name="Peeters S.H."/>
            <person name="Heuer A."/>
            <person name="Rast P."/>
            <person name="Oberbeckmann S."/>
            <person name="Bunk B."/>
            <person name="Jeske O."/>
            <person name="Meyerdierks A."/>
            <person name="Storesund J.E."/>
            <person name="Kallscheuer N."/>
            <person name="Luecker S."/>
            <person name="Lage O.M."/>
            <person name="Pohl T."/>
            <person name="Merkel B.J."/>
            <person name="Hornburger P."/>
            <person name="Mueller R.-W."/>
            <person name="Bruemmer F."/>
            <person name="Labrenz M."/>
            <person name="Spormann A.M."/>
            <person name="Op den Camp H."/>
            <person name="Overmann J."/>
            <person name="Amann R."/>
            <person name="Jetten M.S.M."/>
            <person name="Mascher T."/>
            <person name="Medema M.H."/>
            <person name="Devos D.P."/>
            <person name="Kaster A.-K."/>
            <person name="Ovreas L."/>
            <person name="Rohde M."/>
            <person name="Galperin M.Y."/>
            <person name="Jogler C."/>
        </authorList>
    </citation>
    <scope>NUCLEOTIDE SEQUENCE [LARGE SCALE GENOMIC DNA]</scope>
    <source>
        <strain evidence="6 7">Pan44</strain>
    </source>
</reference>
<dbReference type="InterPro" id="IPR003607">
    <property type="entry name" value="HD/PDEase_dom"/>
</dbReference>
<evidence type="ECO:0000259" key="4">
    <source>
        <dbReference type="PROSITE" id="PS50110"/>
    </source>
</evidence>
<dbReference type="AlphaFoldDB" id="A0A517SMW0"/>
<dbReference type="PANTHER" id="PTHR45228:SF1">
    <property type="entry name" value="CYCLIC DI-GMP PHOSPHODIESTERASE TM_0186"/>
    <property type="match status" value="1"/>
</dbReference>
<organism evidence="6 7">
    <name type="scientific">Caulifigura coniformis</name>
    <dbReference type="NCBI Taxonomy" id="2527983"/>
    <lineage>
        <taxon>Bacteria</taxon>
        <taxon>Pseudomonadati</taxon>
        <taxon>Planctomycetota</taxon>
        <taxon>Planctomycetia</taxon>
        <taxon>Planctomycetales</taxon>
        <taxon>Planctomycetaceae</taxon>
        <taxon>Caulifigura</taxon>
    </lineage>
</organism>